<protein>
    <submittedName>
        <fullName evidence="2">Uncharacterized protein</fullName>
    </submittedName>
</protein>
<evidence type="ECO:0000256" key="1">
    <source>
        <dbReference type="SAM" id="MobiDB-lite"/>
    </source>
</evidence>
<name>A0A8T0EZM1_ARGBR</name>
<sequence>MEKKSNVCGGGIDNPTCGGERRRGIIQSLPKPSERASPTSQRSHPFYDTGGCPGFHAPRTPEEEKIVN</sequence>
<dbReference type="AlphaFoldDB" id="A0A8T0EZM1"/>
<organism evidence="2 3">
    <name type="scientific">Argiope bruennichi</name>
    <name type="common">Wasp spider</name>
    <name type="synonym">Aranea bruennichi</name>
    <dbReference type="NCBI Taxonomy" id="94029"/>
    <lineage>
        <taxon>Eukaryota</taxon>
        <taxon>Metazoa</taxon>
        <taxon>Ecdysozoa</taxon>
        <taxon>Arthropoda</taxon>
        <taxon>Chelicerata</taxon>
        <taxon>Arachnida</taxon>
        <taxon>Araneae</taxon>
        <taxon>Araneomorphae</taxon>
        <taxon>Entelegynae</taxon>
        <taxon>Araneoidea</taxon>
        <taxon>Araneidae</taxon>
        <taxon>Argiope</taxon>
    </lineage>
</organism>
<reference evidence="2" key="2">
    <citation type="submission" date="2020-06" db="EMBL/GenBank/DDBJ databases">
        <authorList>
            <person name="Sheffer M."/>
        </authorList>
    </citation>
    <scope>NUCLEOTIDE SEQUENCE</scope>
</reference>
<gene>
    <name evidence="2" type="ORF">HNY73_012510</name>
</gene>
<reference evidence="2" key="1">
    <citation type="journal article" date="2020" name="bioRxiv">
        <title>Chromosome-level reference genome of the European wasp spider Argiope bruennichi: a resource for studies on range expansion and evolutionary adaptation.</title>
        <authorList>
            <person name="Sheffer M.M."/>
            <person name="Hoppe A."/>
            <person name="Krehenwinkel H."/>
            <person name="Uhl G."/>
            <person name="Kuss A.W."/>
            <person name="Jensen L."/>
            <person name="Jensen C."/>
            <person name="Gillespie R.G."/>
            <person name="Hoff K.J."/>
            <person name="Prost S."/>
        </authorList>
    </citation>
    <scope>NUCLEOTIDE SEQUENCE</scope>
</reference>
<dbReference type="EMBL" id="JABXBU010001863">
    <property type="protein sequence ID" value="KAF8782189.1"/>
    <property type="molecule type" value="Genomic_DNA"/>
</dbReference>
<feature type="region of interest" description="Disordered" evidence="1">
    <location>
        <begin position="1"/>
        <end position="68"/>
    </location>
</feature>
<feature type="compositionally biased region" description="Basic and acidic residues" evidence="1">
    <location>
        <begin position="59"/>
        <end position="68"/>
    </location>
</feature>
<accession>A0A8T0EZM1</accession>
<comment type="caution">
    <text evidence="2">The sequence shown here is derived from an EMBL/GenBank/DDBJ whole genome shotgun (WGS) entry which is preliminary data.</text>
</comment>
<evidence type="ECO:0000313" key="3">
    <source>
        <dbReference type="Proteomes" id="UP000807504"/>
    </source>
</evidence>
<dbReference type="Proteomes" id="UP000807504">
    <property type="component" value="Unassembled WGS sequence"/>
</dbReference>
<proteinExistence type="predicted"/>
<evidence type="ECO:0000313" key="2">
    <source>
        <dbReference type="EMBL" id="KAF8782189.1"/>
    </source>
</evidence>
<keyword evidence="3" id="KW-1185">Reference proteome</keyword>